<dbReference type="Gene3D" id="3.40.50.150">
    <property type="entry name" value="Vaccinia Virus protein VP39"/>
    <property type="match status" value="1"/>
</dbReference>
<dbReference type="InterPro" id="IPR041698">
    <property type="entry name" value="Methyltransf_25"/>
</dbReference>
<dbReference type="Proteomes" id="UP000885680">
    <property type="component" value="Unassembled WGS sequence"/>
</dbReference>
<feature type="domain" description="Methyltransferase" evidence="1">
    <location>
        <begin position="78"/>
        <end position="162"/>
    </location>
</feature>
<gene>
    <name evidence="2" type="ORF">ENH89_24495</name>
</gene>
<evidence type="ECO:0000313" key="2">
    <source>
        <dbReference type="EMBL" id="HEU03410.1"/>
    </source>
</evidence>
<dbReference type="SUPFAM" id="SSF53335">
    <property type="entry name" value="S-adenosyl-L-methionine-dependent methyltransferases"/>
    <property type="match status" value="1"/>
</dbReference>
<dbReference type="GO" id="GO:0008168">
    <property type="term" value="F:methyltransferase activity"/>
    <property type="evidence" value="ECO:0007669"/>
    <property type="project" value="UniProtKB-KW"/>
</dbReference>
<dbReference type="InterPro" id="IPR029063">
    <property type="entry name" value="SAM-dependent_MTases_sf"/>
</dbReference>
<dbReference type="GO" id="GO:0032259">
    <property type="term" value="P:methylation"/>
    <property type="evidence" value="ECO:0007669"/>
    <property type="project" value="UniProtKB-KW"/>
</dbReference>
<keyword evidence="2" id="KW-0808">Transferase</keyword>
<dbReference type="Pfam" id="PF13649">
    <property type="entry name" value="Methyltransf_25"/>
    <property type="match status" value="1"/>
</dbReference>
<protein>
    <submittedName>
        <fullName evidence="2">Class I SAM-dependent methyltransferase</fullName>
    </submittedName>
</protein>
<accession>A0A9C9NK45</accession>
<reference evidence="2" key="1">
    <citation type="journal article" date="2020" name="mSystems">
        <title>Genome- and Community-Level Interaction Insights into Carbon Utilization and Element Cycling Functions of Hydrothermarchaeota in Hydrothermal Sediment.</title>
        <authorList>
            <person name="Zhou Z."/>
            <person name="Liu Y."/>
            <person name="Xu W."/>
            <person name="Pan J."/>
            <person name="Luo Z.H."/>
            <person name="Li M."/>
        </authorList>
    </citation>
    <scope>NUCLEOTIDE SEQUENCE</scope>
    <source>
        <strain evidence="2">HyVt-347</strain>
    </source>
</reference>
<dbReference type="NCBIfam" id="NF038261">
    <property type="entry name" value="rhodoquin_RquA"/>
    <property type="match status" value="1"/>
</dbReference>
<proteinExistence type="predicted"/>
<comment type="caution">
    <text evidence="2">The sequence shown here is derived from an EMBL/GenBank/DDBJ whole genome shotgun (WGS) entry which is preliminary data.</text>
</comment>
<keyword evidence="2" id="KW-0489">Methyltransferase</keyword>
<evidence type="ECO:0000259" key="1">
    <source>
        <dbReference type="Pfam" id="PF13649"/>
    </source>
</evidence>
<name>A0A9C9NK45_9HYPH</name>
<dbReference type="EMBL" id="DRGN01000349">
    <property type="protein sequence ID" value="HEU03410.1"/>
    <property type="molecule type" value="Genomic_DNA"/>
</dbReference>
<sequence length="165" mass="18188">MFDAQSPQQTAEANIFEIGTAPDGADLDYLERVYWWAYLRPASLRIFDHPAVVSAILWGQYRELCAAALAEIAPGERVLQMACVYGDLSPRLARHLGPRGRLEIVDAAPIQAANAKAKLSEQPWATVRCADAAATGPERHDVVLCFFLLHELPDAHKRRVVNAAL</sequence>
<organism evidence="2 3">
    <name type="scientific">Aurantimonas coralicida</name>
    <dbReference type="NCBI Taxonomy" id="182270"/>
    <lineage>
        <taxon>Bacteria</taxon>
        <taxon>Pseudomonadati</taxon>
        <taxon>Pseudomonadota</taxon>
        <taxon>Alphaproteobacteria</taxon>
        <taxon>Hyphomicrobiales</taxon>
        <taxon>Aurantimonadaceae</taxon>
        <taxon>Aurantimonas</taxon>
    </lineage>
</organism>
<evidence type="ECO:0000313" key="3">
    <source>
        <dbReference type="Proteomes" id="UP000885680"/>
    </source>
</evidence>
<dbReference type="AlphaFoldDB" id="A0A9C9NK45"/>
<feature type="non-terminal residue" evidence="2">
    <location>
        <position position="165"/>
    </location>
</feature>